<dbReference type="PANTHER" id="PTHR13939">
    <property type="entry name" value="NICOTINAMIDE-NUCLEOTIDE AMIDOHYDROLASE PNCC"/>
    <property type="match status" value="1"/>
</dbReference>
<dbReference type="CDD" id="cd00885">
    <property type="entry name" value="cinA"/>
    <property type="match status" value="1"/>
</dbReference>
<dbReference type="SUPFAM" id="SSF142433">
    <property type="entry name" value="CinA-like"/>
    <property type="match status" value="1"/>
</dbReference>
<accession>A0ABW1PQJ2</accession>
<dbReference type="Gene3D" id="3.40.980.10">
    <property type="entry name" value="MoaB/Mog-like domain"/>
    <property type="match status" value="1"/>
</dbReference>
<organism evidence="3 4">
    <name type="scientific">Flavobacterium qiangtangense</name>
    <dbReference type="NCBI Taxonomy" id="1442595"/>
    <lineage>
        <taxon>Bacteria</taxon>
        <taxon>Pseudomonadati</taxon>
        <taxon>Bacteroidota</taxon>
        <taxon>Flavobacteriia</taxon>
        <taxon>Flavobacteriales</taxon>
        <taxon>Flavobacteriaceae</taxon>
        <taxon>Flavobacterium</taxon>
    </lineage>
</organism>
<dbReference type="InterPro" id="IPR041424">
    <property type="entry name" value="CinA_KH"/>
</dbReference>
<comment type="similarity">
    <text evidence="1">Belongs to the CinA family.</text>
</comment>
<evidence type="ECO:0000259" key="2">
    <source>
        <dbReference type="SMART" id="SM00852"/>
    </source>
</evidence>
<dbReference type="InterPro" id="IPR001453">
    <property type="entry name" value="MoaB/Mog_dom"/>
</dbReference>
<dbReference type="Pfam" id="PF18146">
    <property type="entry name" value="CinA_KH"/>
    <property type="match status" value="1"/>
</dbReference>
<dbReference type="Pfam" id="PF00994">
    <property type="entry name" value="MoCF_biosynth"/>
    <property type="match status" value="1"/>
</dbReference>
<dbReference type="InterPro" id="IPR008136">
    <property type="entry name" value="CinA_C"/>
</dbReference>
<proteinExistence type="inferred from homology"/>
<dbReference type="EMBL" id="JBHSQB010000010">
    <property type="protein sequence ID" value="MFC6097926.1"/>
    <property type="molecule type" value="Genomic_DNA"/>
</dbReference>
<dbReference type="InterPro" id="IPR050101">
    <property type="entry name" value="CinA"/>
</dbReference>
<evidence type="ECO:0000313" key="3">
    <source>
        <dbReference type="EMBL" id="MFC6097926.1"/>
    </source>
</evidence>
<dbReference type="Gene3D" id="3.90.950.20">
    <property type="entry name" value="CinA-like"/>
    <property type="match status" value="1"/>
</dbReference>
<sequence>MKATILTIGDEILIGQIIDTNSAFIAKSLDKIGIDIHEILSISDSRQHILETLKHLQNQVDLVIITGGLGPTKDDITKKTLCDYFEDELVVNPQVLAHVTELIEGFYKRPITQMNKDQALVPSKATVLNNKMGTAPGMWMKKENTVFISLPGVPYEMKYLIENEVVPKVIKEYKRPFIIHKTILTYGQGESLVAERIEAWENNLPEFIKLAYLPNPGRVRLRLSARGTDENMLKEAIEENVISLSKIIGDIIVGYDENETLEVILGRLLTKNKMTISTAESCTGGKIAQMLTAIPGSSNYFKGSIVSYSTEIKTEILKVPQELIDKYSVVSREVAIEMALGAKKLMKTDYAISTTGNAGPEKGDSPAEVGTVFIALATKNGVICEEFSFGQPREKVIDRAVNTAFEMLQKEILKNV</sequence>
<dbReference type="SMART" id="SM00852">
    <property type="entry name" value="MoCF_biosynth"/>
    <property type="match status" value="1"/>
</dbReference>
<dbReference type="Pfam" id="PF02464">
    <property type="entry name" value="CinA"/>
    <property type="match status" value="1"/>
</dbReference>
<keyword evidence="4" id="KW-1185">Reference proteome</keyword>
<dbReference type="InterPro" id="IPR036653">
    <property type="entry name" value="CinA-like_C"/>
</dbReference>
<dbReference type="InterPro" id="IPR036425">
    <property type="entry name" value="MoaB/Mog-like_dom_sf"/>
</dbReference>
<dbReference type="Proteomes" id="UP001596287">
    <property type="component" value="Unassembled WGS sequence"/>
</dbReference>
<comment type="caution">
    <text evidence="3">The sequence shown here is derived from an EMBL/GenBank/DDBJ whole genome shotgun (WGS) entry which is preliminary data.</text>
</comment>
<dbReference type="NCBIfam" id="NF001813">
    <property type="entry name" value="PRK00549.1"/>
    <property type="match status" value="1"/>
</dbReference>
<dbReference type="PIRSF" id="PIRSF006728">
    <property type="entry name" value="CinA"/>
    <property type="match status" value="1"/>
</dbReference>
<gene>
    <name evidence="3" type="ORF">ACFPVY_14815</name>
</gene>
<name>A0ABW1PQJ2_9FLAO</name>
<reference evidence="4" key="1">
    <citation type="journal article" date="2019" name="Int. J. Syst. Evol. Microbiol.">
        <title>The Global Catalogue of Microorganisms (GCM) 10K type strain sequencing project: providing services to taxonomists for standard genome sequencing and annotation.</title>
        <authorList>
            <consortium name="The Broad Institute Genomics Platform"/>
            <consortium name="The Broad Institute Genome Sequencing Center for Infectious Disease"/>
            <person name="Wu L."/>
            <person name="Ma J."/>
        </authorList>
    </citation>
    <scope>NUCLEOTIDE SEQUENCE [LARGE SCALE GENOMIC DNA]</scope>
    <source>
        <strain evidence="4">CCUG 49679</strain>
    </source>
</reference>
<feature type="domain" description="MoaB/Mog" evidence="2">
    <location>
        <begin position="4"/>
        <end position="172"/>
    </location>
</feature>
<dbReference type="NCBIfam" id="TIGR00199">
    <property type="entry name" value="PncC_domain"/>
    <property type="match status" value="1"/>
</dbReference>
<dbReference type="SUPFAM" id="SSF53218">
    <property type="entry name" value="Molybdenum cofactor biosynthesis proteins"/>
    <property type="match status" value="1"/>
</dbReference>
<evidence type="ECO:0000256" key="1">
    <source>
        <dbReference type="HAMAP-Rule" id="MF_00226"/>
    </source>
</evidence>
<evidence type="ECO:0000313" key="4">
    <source>
        <dbReference type="Proteomes" id="UP001596287"/>
    </source>
</evidence>
<dbReference type="HAMAP" id="MF_00226_B">
    <property type="entry name" value="CinA_B"/>
    <property type="match status" value="1"/>
</dbReference>
<dbReference type="NCBIfam" id="TIGR00200">
    <property type="entry name" value="cinA_nterm"/>
    <property type="match status" value="1"/>
</dbReference>
<protein>
    <recommendedName>
        <fullName evidence="1">CinA-like protein</fullName>
    </recommendedName>
</protein>
<dbReference type="RefSeq" id="WP_379792906.1">
    <property type="nucleotide sequence ID" value="NZ_JBHSQB010000010.1"/>
</dbReference>
<dbReference type="InterPro" id="IPR008135">
    <property type="entry name" value="Competence-induced_CinA"/>
</dbReference>
<dbReference type="PANTHER" id="PTHR13939:SF0">
    <property type="entry name" value="NMN AMIDOHYDROLASE-LIKE PROTEIN YFAY"/>
    <property type="match status" value="1"/>
</dbReference>